<dbReference type="Pfam" id="PF13377">
    <property type="entry name" value="Peripla_BP_3"/>
    <property type="match status" value="1"/>
</dbReference>
<dbReference type="PANTHER" id="PTHR30146:SF154">
    <property type="entry name" value="TRANSCRIPTION REGULATOR, MEMBER OF GALR FAMILY"/>
    <property type="match status" value="1"/>
</dbReference>
<evidence type="ECO:0000313" key="6">
    <source>
        <dbReference type="Proteomes" id="UP000260943"/>
    </source>
</evidence>
<evidence type="ECO:0000256" key="2">
    <source>
        <dbReference type="ARBA" id="ARBA00023125"/>
    </source>
</evidence>
<dbReference type="GO" id="GO:0003700">
    <property type="term" value="F:DNA-binding transcription factor activity"/>
    <property type="evidence" value="ECO:0007669"/>
    <property type="project" value="TreeGrafter"/>
</dbReference>
<evidence type="ECO:0000313" key="5">
    <source>
        <dbReference type="EMBL" id="RGL09892.1"/>
    </source>
</evidence>
<dbReference type="AlphaFoldDB" id="A0A3E4QRX3"/>
<dbReference type="Gene3D" id="3.40.50.2300">
    <property type="match status" value="2"/>
</dbReference>
<dbReference type="CDD" id="cd06283">
    <property type="entry name" value="PBP1_RegR_EndR_KdgR-like"/>
    <property type="match status" value="1"/>
</dbReference>
<dbReference type="InterPro" id="IPR028082">
    <property type="entry name" value="Peripla_BP_I"/>
</dbReference>
<dbReference type="SMART" id="SM00354">
    <property type="entry name" value="HTH_LACI"/>
    <property type="match status" value="1"/>
</dbReference>
<dbReference type="Gene3D" id="1.10.260.40">
    <property type="entry name" value="lambda repressor-like DNA-binding domains"/>
    <property type="match status" value="1"/>
</dbReference>
<evidence type="ECO:0000256" key="1">
    <source>
        <dbReference type="ARBA" id="ARBA00023015"/>
    </source>
</evidence>
<dbReference type="Pfam" id="PF00356">
    <property type="entry name" value="LacI"/>
    <property type="match status" value="1"/>
</dbReference>
<dbReference type="CDD" id="cd01392">
    <property type="entry name" value="HTH_LacI"/>
    <property type="match status" value="1"/>
</dbReference>
<dbReference type="SUPFAM" id="SSF53822">
    <property type="entry name" value="Periplasmic binding protein-like I"/>
    <property type="match status" value="1"/>
</dbReference>
<dbReference type="GO" id="GO:0000976">
    <property type="term" value="F:transcription cis-regulatory region binding"/>
    <property type="evidence" value="ECO:0007669"/>
    <property type="project" value="TreeGrafter"/>
</dbReference>
<dbReference type="InterPro" id="IPR010982">
    <property type="entry name" value="Lambda_DNA-bd_dom_sf"/>
</dbReference>
<dbReference type="SUPFAM" id="SSF47413">
    <property type="entry name" value="lambda repressor-like DNA-binding domains"/>
    <property type="match status" value="1"/>
</dbReference>
<protein>
    <submittedName>
        <fullName evidence="5">LacI family DNA-binding transcriptional regulator</fullName>
    </submittedName>
</protein>
<name>A0A3E4QRX3_9ACTN</name>
<evidence type="ECO:0000256" key="3">
    <source>
        <dbReference type="ARBA" id="ARBA00023163"/>
    </source>
</evidence>
<reference evidence="5 6" key="1">
    <citation type="submission" date="2018-08" db="EMBL/GenBank/DDBJ databases">
        <title>A genome reference for cultivated species of the human gut microbiota.</title>
        <authorList>
            <person name="Zou Y."/>
            <person name="Xue W."/>
            <person name="Luo G."/>
        </authorList>
    </citation>
    <scope>NUCLEOTIDE SEQUENCE [LARGE SCALE GENOMIC DNA]</scope>
    <source>
        <strain evidence="5 6">TF08-14</strain>
    </source>
</reference>
<keyword evidence="3" id="KW-0804">Transcription</keyword>
<dbReference type="Proteomes" id="UP000260943">
    <property type="component" value="Unassembled WGS sequence"/>
</dbReference>
<dbReference type="PROSITE" id="PS50932">
    <property type="entry name" value="HTH_LACI_2"/>
    <property type="match status" value="1"/>
</dbReference>
<evidence type="ECO:0000259" key="4">
    <source>
        <dbReference type="PROSITE" id="PS50932"/>
    </source>
</evidence>
<dbReference type="InterPro" id="IPR046335">
    <property type="entry name" value="LacI/GalR-like_sensor"/>
</dbReference>
<feature type="domain" description="HTH lacI-type" evidence="4">
    <location>
        <begin position="13"/>
        <end position="68"/>
    </location>
</feature>
<sequence length="342" mass="37797">MASSKTAAGKKRITINDIAQMAGTSKTTVSFYLNGKTDRMSEETQKRIRLAIDETGYQPSPLARGMNAKQSNLIGVIIGDITNTFSNLIVKGIESVIDDEGYRMLVCSSNFDKKNELAYIDRLLAIGVDGFIVQPTAQFREVSKSILDAGKQLVFIDSKLYDHASSWVKTDNYESSYQAVDQCIHKGYERFIVVTAEPGLISSRIERFSGFVDALEAHGLGFSQFILENDRVDPEALKAYLAEHIDGETPTLVFAPNCWALPDIYRACKDFYPLMPDRVGLLGFDNTEWAEVASPSVSVVVQPAHEEGEVAAKVLLDQIRQKGEVDPHQVLDCSVLWGATTL</sequence>
<keyword evidence="2 5" id="KW-0238">DNA-binding</keyword>
<gene>
    <name evidence="5" type="ORF">DXC81_06670</name>
</gene>
<organism evidence="5 6">
    <name type="scientific">Collinsella tanakaei</name>
    <dbReference type="NCBI Taxonomy" id="626935"/>
    <lineage>
        <taxon>Bacteria</taxon>
        <taxon>Bacillati</taxon>
        <taxon>Actinomycetota</taxon>
        <taxon>Coriobacteriia</taxon>
        <taxon>Coriobacteriales</taxon>
        <taxon>Coriobacteriaceae</taxon>
        <taxon>Collinsella</taxon>
    </lineage>
</organism>
<proteinExistence type="predicted"/>
<comment type="caution">
    <text evidence="5">The sequence shown here is derived from an EMBL/GenBank/DDBJ whole genome shotgun (WGS) entry which is preliminary data.</text>
</comment>
<keyword evidence="1" id="KW-0805">Transcription regulation</keyword>
<dbReference type="PANTHER" id="PTHR30146">
    <property type="entry name" value="LACI-RELATED TRANSCRIPTIONAL REPRESSOR"/>
    <property type="match status" value="1"/>
</dbReference>
<dbReference type="InterPro" id="IPR000843">
    <property type="entry name" value="HTH_LacI"/>
</dbReference>
<dbReference type="RefSeq" id="WP_117679730.1">
    <property type="nucleotide sequence ID" value="NZ_JAXKBF010000029.1"/>
</dbReference>
<accession>A0A3E4QRX3</accession>
<dbReference type="EMBL" id="QSRJ01000007">
    <property type="protein sequence ID" value="RGL09892.1"/>
    <property type="molecule type" value="Genomic_DNA"/>
</dbReference>